<dbReference type="VEuPathDB" id="FungiDB:H310_03902"/>
<sequence length="822" mass="91919">MESLGFSTDALKPEWDMSDSEFLPSADTAVNRVCASRPAVQDFDPEAGMECSTPVLDVLPGESKEDRLRRCESEVKYILASKVEEARNHGLGQDEVERLENMLSWFVNVFRKDIGCDPPIKVEPLLIRLKPDAVPVKCSMRRYPPDHVEFLKRHVDQLEAAGLVYRNNRATWAAAPRIVPKKDPGDLRMTIDSRPINICTVPMPWPIPNLDAAMVVLVGTSVYLTLDWTKGYWQLPLHPASQELYSIIPPCGAFTPTRVLMGQSDAIAFCQSDGHQMFEDLLFRGLLAWLDDLLGAAITPMGLFDLISKRLVCLGQFALAYFILSAGVTHSPARREKSVLAKILVSAMGWAAEHTMCFEAVKKALTSIVPLSPPREDMALPLCEQRHEPLAFLNGSFVSASSRWPIVEKEVFAVVEALARLDYLWIRSGGFRLFTDHSNLVYIFYPRGQSPIMAKYQTDKLQCWALVMSTFPYTIESVSGEDNVWGATPAVARVRLLAALVSPLRHKDFEWPTAQSVLKSQKNGLQDDGQPPPGVTWDDDIKFYVTPGDKIWVPDDDLDLQQRLCVIAHQGLKHVLVVKDDISGFVRLFPSRNADSTAMAAALMDWFTLLSEWRLPATQWPMVLPLVQGALNHQPSNRLGGLAPVTAFGGFDATQPLSGTVLPTTKEVRDVDWLDKSRIKQVQDLRTSLDEMHRDVLARSEKLCGQARARHAKKQGVKWTNFDVGDYVLVGSVVRHPSKLAMTWRGPSRITRVITDYVMAVEQLVPPFNESVHHVCRLKLYSEAANGTAEDQLEQAAYGEGGFYVEDLRACQPPLKLEAWVH</sequence>
<keyword evidence="7" id="KW-0378">Hydrolase</keyword>
<dbReference type="PANTHER" id="PTHR33064">
    <property type="entry name" value="POL PROTEIN"/>
    <property type="match status" value="1"/>
</dbReference>
<dbReference type="GO" id="GO:0003964">
    <property type="term" value="F:RNA-directed DNA polymerase activity"/>
    <property type="evidence" value="ECO:0007669"/>
    <property type="project" value="UniProtKB-KW"/>
</dbReference>
<keyword evidence="5" id="KW-0064">Aspartyl protease</keyword>
<evidence type="ECO:0000259" key="9">
    <source>
        <dbReference type="Pfam" id="PF17917"/>
    </source>
</evidence>
<dbReference type="eggNOG" id="KOG0017">
    <property type="taxonomic scope" value="Eukaryota"/>
</dbReference>
<evidence type="ECO:0000256" key="4">
    <source>
        <dbReference type="ARBA" id="ARBA00022722"/>
    </source>
</evidence>
<dbReference type="STRING" id="157072.A0A024UEW0"/>
<dbReference type="InterPro" id="IPR043128">
    <property type="entry name" value="Rev_trsase/Diguanyl_cyclase"/>
</dbReference>
<dbReference type="PANTHER" id="PTHR33064:SF37">
    <property type="entry name" value="RIBONUCLEASE H"/>
    <property type="match status" value="1"/>
</dbReference>
<dbReference type="Pfam" id="PF17917">
    <property type="entry name" value="RT_RNaseH"/>
    <property type="match status" value="1"/>
</dbReference>
<keyword evidence="6" id="KW-0255">Endonuclease</keyword>
<feature type="domain" description="Reverse transcriptase RNase H-like" evidence="9">
    <location>
        <begin position="384"/>
        <end position="470"/>
    </location>
</feature>
<dbReference type="InterPro" id="IPR043502">
    <property type="entry name" value="DNA/RNA_pol_sf"/>
</dbReference>
<evidence type="ECO:0000256" key="5">
    <source>
        <dbReference type="ARBA" id="ARBA00022750"/>
    </source>
</evidence>
<evidence type="ECO:0000313" key="10">
    <source>
        <dbReference type="EMBL" id="ETW04755.1"/>
    </source>
</evidence>
<dbReference type="CDD" id="cd01647">
    <property type="entry name" value="RT_LTR"/>
    <property type="match status" value="1"/>
</dbReference>
<keyword evidence="1" id="KW-0645">Protease</keyword>
<evidence type="ECO:0000256" key="7">
    <source>
        <dbReference type="ARBA" id="ARBA00022801"/>
    </source>
</evidence>
<organism evidence="10">
    <name type="scientific">Aphanomyces invadans</name>
    <dbReference type="NCBI Taxonomy" id="157072"/>
    <lineage>
        <taxon>Eukaryota</taxon>
        <taxon>Sar</taxon>
        <taxon>Stramenopiles</taxon>
        <taxon>Oomycota</taxon>
        <taxon>Saprolegniomycetes</taxon>
        <taxon>Saprolegniales</taxon>
        <taxon>Verrucalvaceae</taxon>
        <taxon>Aphanomyces</taxon>
    </lineage>
</organism>
<dbReference type="GO" id="GO:0006508">
    <property type="term" value="P:proteolysis"/>
    <property type="evidence" value="ECO:0007669"/>
    <property type="project" value="UniProtKB-KW"/>
</dbReference>
<dbReference type="Gene3D" id="3.10.10.10">
    <property type="entry name" value="HIV Type 1 Reverse Transcriptase, subunit A, domain 1"/>
    <property type="match status" value="1"/>
</dbReference>
<evidence type="ECO:0000256" key="8">
    <source>
        <dbReference type="ARBA" id="ARBA00022918"/>
    </source>
</evidence>
<dbReference type="GO" id="GO:0004190">
    <property type="term" value="F:aspartic-type endopeptidase activity"/>
    <property type="evidence" value="ECO:0007669"/>
    <property type="project" value="UniProtKB-KW"/>
</dbReference>
<dbReference type="GO" id="GO:0004519">
    <property type="term" value="F:endonuclease activity"/>
    <property type="evidence" value="ECO:0007669"/>
    <property type="project" value="UniProtKB-KW"/>
</dbReference>
<dbReference type="SUPFAM" id="SSF56672">
    <property type="entry name" value="DNA/RNA polymerases"/>
    <property type="match status" value="1"/>
</dbReference>
<protein>
    <recommendedName>
        <fullName evidence="9">Reverse transcriptase RNase H-like domain-containing protein</fullName>
    </recommendedName>
</protein>
<keyword evidence="8" id="KW-0695">RNA-directed DNA polymerase</keyword>
<dbReference type="Gene3D" id="3.30.70.270">
    <property type="match status" value="1"/>
</dbReference>
<dbReference type="RefSeq" id="XP_008866193.1">
    <property type="nucleotide sequence ID" value="XM_008867971.1"/>
</dbReference>
<keyword evidence="2" id="KW-0808">Transferase</keyword>
<dbReference type="EMBL" id="KI913957">
    <property type="protein sequence ID" value="ETW04755.1"/>
    <property type="molecule type" value="Genomic_DNA"/>
</dbReference>
<proteinExistence type="predicted"/>
<dbReference type="OrthoDB" id="76385at2759"/>
<name>A0A024UEW0_9STRA</name>
<dbReference type="InterPro" id="IPR041373">
    <property type="entry name" value="RT_RNaseH"/>
</dbReference>
<dbReference type="GeneID" id="20080952"/>
<accession>A0A024UEW0</accession>
<keyword evidence="4" id="KW-0540">Nuclease</keyword>
<evidence type="ECO:0000256" key="6">
    <source>
        <dbReference type="ARBA" id="ARBA00022759"/>
    </source>
</evidence>
<dbReference type="InterPro" id="IPR051320">
    <property type="entry name" value="Viral_Replic_Matur_Polypro"/>
</dbReference>
<gene>
    <name evidence="10" type="ORF">H310_03902</name>
</gene>
<evidence type="ECO:0000256" key="1">
    <source>
        <dbReference type="ARBA" id="ARBA00022670"/>
    </source>
</evidence>
<evidence type="ECO:0000256" key="2">
    <source>
        <dbReference type="ARBA" id="ARBA00022679"/>
    </source>
</evidence>
<reference evidence="10" key="1">
    <citation type="submission" date="2013-12" db="EMBL/GenBank/DDBJ databases">
        <title>The Genome Sequence of Aphanomyces invadans NJM9701.</title>
        <authorList>
            <consortium name="The Broad Institute Genomics Platform"/>
            <person name="Russ C."/>
            <person name="Tyler B."/>
            <person name="van West P."/>
            <person name="Dieguez-Uribeondo J."/>
            <person name="Young S.K."/>
            <person name="Zeng Q."/>
            <person name="Gargeya S."/>
            <person name="Fitzgerald M."/>
            <person name="Abouelleil A."/>
            <person name="Alvarado L."/>
            <person name="Chapman S.B."/>
            <person name="Gainer-Dewar J."/>
            <person name="Goldberg J."/>
            <person name="Griggs A."/>
            <person name="Gujja S."/>
            <person name="Hansen M."/>
            <person name="Howarth C."/>
            <person name="Imamovic A."/>
            <person name="Ireland A."/>
            <person name="Larimer J."/>
            <person name="McCowan C."/>
            <person name="Murphy C."/>
            <person name="Pearson M."/>
            <person name="Poon T.W."/>
            <person name="Priest M."/>
            <person name="Roberts A."/>
            <person name="Saif S."/>
            <person name="Shea T."/>
            <person name="Sykes S."/>
            <person name="Wortman J."/>
            <person name="Nusbaum C."/>
            <person name="Birren B."/>
        </authorList>
    </citation>
    <scope>NUCLEOTIDE SEQUENCE [LARGE SCALE GENOMIC DNA]</scope>
    <source>
        <strain evidence="10">NJM9701</strain>
    </source>
</reference>
<evidence type="ECO:0000256" key="3">
    <source>
        <dbReference type="ARBA" id="ARBA00022695"/>
    </source>
</evidence>
<dbReference type="AlphaFoldDB" id="A0A024UEW0"/>
<keyword evidence="3" id="KW-0548">Nucleotidyltransferase</keyword>